<dbReference type="EMBL" id="JAHRHJ020000007">
    <property type="protein sequence ID" value="KAH9309297.1"/>
    <property type="molecule type" value="Genomic_DNA"/>
</dbReference>
<sequence>EAIVGTNHVKAKVPALFTFGDSIVDPGNNNFIPTLIKADTPPYGQDFVGNIPTGRFSNGKLSPDFIAAALGLKETLPPFLDPHFNTQDFLTGVSFASAGSGFDNLTAEVVSVIPMWKQVELFKQYKALLTNLVGEERASNIIGESIFLSVAGTNDFSENYFFLPIRKTQFSVAQYQDFLLQICTTFIEDLYKLGVRKLGVYGIPPMGCVPLEKTLFGQSKLKGCIEELNQVAISYNTKLRSILHNLNARLPGSKLVYVDIYYSFLDIVKNPSKYGFETSSRGCCGTGLVEIGPTCNLVTPVTCSDASKFVFWDAVHSTERTYEITANFVLQN</sequence>
<name>A0AA38FS16_TAXCH</name>
<dbReference type="PANTHER" id="PTHR45642:SF95">
    <property type="entry name" value="GDSL-LIKE LIPASE_ACYLHYDROLASE FAMILY PROTEIN, EXPRESSED"/>
    <property type="match status" value="1"/>
</dbReference>
<protein>
    <recommendedName>
        <fullName evidence="4">GDSL esterase/lipase</fullName>
    </recommendedName>
</protein>
<dbReference type="Proteomes" id="UP000824469">
    <property type="component" value="Unassembled WGS sequence"/>
</dbReference>
<dbReference type="AlphaFoldDB" id="A0AA38FS16"/>
<feature type="non-terminal residue" evidence="2">
    <location>
        <position position="332"/>
    </location>
</feature>
<dbReference type="InterPro" id="IPR001087">
    <property type="entry name" value="GDSL"/>
</dbReference>
<dbReference type="GO" id="GO:0016788">
    <property type="term" value="F:hydrolase activity, acting on ester bonds"/>
    <property type="evidence" value="ECO:0007669"/>
    <property type="project" value="InterPro"/>
</dbReference>
<dbReference type="InterPro" id="IPR050592">
    <property type="entry name" value="GDSL_lipolytic_enzyme"/>
</dbReference>
<dbReference type="Pfam" id="PF00657">
    <property type="entry name" value="Lipase_GDSL"/>
    <property type="match status" value="1"/>
</dbReference>
<dbReference type="OMA" id="IYGMAPP"/>
<evidence type="ECO:0000313" key="2">
    <source>
        <dbReference type="EMBL" id="KAH9309297.1"/>
    </source>
</evidence>
<reference evidence="2 3" key="1">
    <citation type="journal article" date="2021" name="Nat. Plants">
        <title>The Taxus genome provides insights into paclitaxel biosynthesis.</title>
        <authorList>
            <person name="Xiong X."/>
            <person name="Gou J."/>
            <person name="Liao Q."/>
            <person name="Li Y."/>
            <person name="Zhou Q."/>
            <person name="Bi G."/>
            <person name="Li C."/>
            <person name="Du R."/>
            <person name="Wang X."/>
            <person name="Sun T."/>
            <person name="Guo L."/>
            <person name="Liang H."/>
            <person name="Lu P."/>
            <person name="Wu Y."/>
            <person name="Zhang Z."/>
            <person name="Ro D.K."/>
            <person name="Shang Y."/>
            <person name="Huang S."/>
            <person name="Yan J."/>
        </authorList>
    </citation>
    <scope>NUCLEOTIDE SEQUENCE [LARGE SCALE GENOMIC DNA]</scope>
    <source>
        <strain evidence="2">Ta-2019</strain>
    </source>
</reference>
<feature type="non-terminal residue" evidence="2">
    <location>
        <position position="1"/>
    </location>
</feature>
<dbReference type="Gene3D" id="3.40.50.1110">
    <property type="entry name" value="SGNH hydrolase"/>
    <property type="match status" value="1"/>
</dbReference>
<comment type="caution">
    <text evidence="2">The sequence shown here is derived from an EMBL/GenBank/DDBJ whole genome shotgun (WGS) entry which is preliminary data.</text>
</comment>
<evidence type="ECO:0000256" key="1">
    <source>
        <dbReference type="ARBA" id="ARBA00008668"/>
    </source>
</evidence>
<accession>A0AA38FS16</accession>
<organism evidence="2 3">
    <name type="scientific">Taxus chinensis</name>
    <name type="common">Chinese yew</name>
    <name type="synonym">Taxus wallichiana var. chinensis</name>
    <dbReference type="NCBI Taxonomy" id="29808"/>
    <lineage>
        <taxon>Eukaryota</taxon>
        <taxon>Viridiplantae</taxon>
        <taxon>Streptophyta</taxon>
        <taxon>Embryophyta</taxon>
        <taxon>Tracheophyta</taxon>
        <taxon>Spermatophyta</taxon>
        <taxon>Pinopsida</taxon>
        <taxon>Pinidae</taxon>
        <taxon>Conifers II</taxon>
        <taxon>Cupressales</taxon>
        <taxon>Taxaceae</taxon>
        <taxon>Taxus</taxon>
    </lineage>
</organism>
<comment type="similarity">
    <text evidence="1">Belongs to the 'GDSL' lipolytic enzyme family.</text>
</comment>
<dbReference type="FunFam" id="3.40.50.1110:FF:000003">
    <property type="entry name" value="GDSL esterase/lipase APG"/>
    <property type="match status" value="1"/>
</dbReference>
<dbReference type="InterPro" id="IPR036514">
    <property type="entry name" value="SGNH_hydro_sf"/>
</dbReference>
<evidence type="ECO:0000313" key="3">
    <source>
        <dbReference type="Proteomes" id="UP000824469"/>
    </source>
</evidence>
<dbReference type="PANTHER" id="PTHR45642">
    <property type="entry name" value="GDSL ESTERASE/LIPASE EXL3"/>
    <property type="match status" value="1"/>
</dbReference>
<evidence type="ECO:0008006" key="4">
    <source>
        <dbReference type="Google" id="ProtNLM"/>
    </source>
</evidence>
<proteinExistence type="inferred from homology"/>
<dbReference type="CDD" id="cd01837">
    <property type="entry name" value="SGNH_plant_lipase_like"/>
    <property type="match status" value="1"/>
</dbReference>
<dbReference type="InterPro" id="IPR035669">
    <property type="entry name" value="SGNH_plant_lipase-like"/>
</dbReference>
<keyword evidence="3" id="KW-1185">Reference proteome</keyword>
<gene>
    <name evidence="2" type="ORF">KI387_037208</name>
</gene>